<evidence type="ECO:0000313" key="2">
    <source>
        <dbReference type="Proteomes" id="UP000019276"/>
    </source>
</evidence>
<name>W7QBN8_9ALTE</name>
<comment type="caution">
    <text evidence="1">The sequence shown here is derived from an EMBL/GenBank/DDBJ whole genome shotgun (WGS) entry which is preliminary data.</text>
</comment>
<dbReference type="AlphaFoldDB" id="W7QBN8"/>
<evidence type="ECO:0000313" key="1">
    <source>
        <dbReference type="EMBL" id="EWH10244.1"/>
    </source>
</evidence>
<organism evidence="1 2">
    <name type="scientific">Catenovulum agarivorans DS-2</name>
    <dbReference type="NCBI Taxonomy" id="1328313"/>
    <lineage>
        <taxon>Bacteria</taxon>
        <taxon>Pseudomonadati</taxon>
        <taxon>Pseudomonadota</taxon>
        <taxon>Gammaproteobacteria</taxon>
        <taxon>Alteromonadales</taxon>
        <taxon>Alteromonadaceae</taxon>
        <taxon>Catenovulum</taxon>
    </lineage>
</organism>
<gene>
    <name evidence="1" type="ORF">DS2_09102</name>
</gene>
<protein>
    <submittedName>
        <fullName evidence="1">Uncharacterized protein</fullName>
    </submittedName>
</protein>
<accession>W7QBN8</accession>
<reference evidence="1 2" key="1">
    <citation type="journal article" date="2014" name="Genome Announc.">
        <title>Draft Genome Sequence of the Agar-Degrading Bacterium Catenovulum sp. Strain DS-2, Isolated from Intestines of Haliotis diversicolor.</title>
        <authorList>
            <person name="Shan D."/>
            <person name="Li X."/>
            <person name="Gu Z."/>
            <person name="Wei G."/>
            <person name="Gao Z."/>
            <person name="Shao Z."/>
        </authorList>
    </citation>
    <scope>NUCLEOTIDE SEQUENCE [LARGE SCALE GENOMIC DNA]</scope>
    <source>
        <strain evidence="1 2">DS-2</strain>
    </source>
</reference>
<proteinExistence type="predicted"/>
<dbReference type="Proteomes" id="UP000019276">
    <property type="component" value="Unassembled WGS sequence"/>
</dbReference>
<keyword evidence="2" id="KW-1185">Reference proteome</keyword>
<sequence>MILFYNTVVMFKLRLIVIIFSILCIAFNGQAMAPMAYEKCTEVHSDTQNQQKLSQETHQDIQDQQHNCCDIDCCDTSCTCANGSCQSAVYLFEQINSSIQANAPNRFNLVSLVQFPSYSTLPFRPPILTS</sequence>
<dbReference type="EMBL" id="ARZY01000014">
    <property type="protein sequence ID" value="EWH10244.1"/>
    <property type="molecule type" value="Genomic_DNA"/>
</dbReference>
<dbReference type="STRING" id="1328313.DS2_09102"/>